<dbReference type="AlphaFoldDB" id="A0A1I9HZM7"/>
<dbReference type="Pfam" id="PF01395">
    <property type="entry name" value="PBP_GOBP"/>
    <property type="match status" value="1"/>
</dbReference>
<dbReference type="CDD" id="cd23992">
    <property type="entry name" value="PBP_GOBP"/>
    <property type="match status" value="1"/>
</dbReference>
<evidence type="ECO:0000256" key="5">
    <source>
        <dbReference type="SAM" id="SignalP"/>
    </source>
</evidence>
<dbReference type="PANTHER" id="PTHR21066:SF9">
    <property type="entry name" value="ODORANT-BINDING PROTEIN 59A"/>
    <property type="match status" value="1"/>
</dbReference>
<protein>
    <submittedName>
        <fullName evidence="6">Odorant-binding protein 19</fullName>
    </submittedName>
</protein>
<dbReference type="InterPro" id="IPR006170">
    <property type="entry name" value="PBP/GOBP"/>
</dbReference>
<organism evidence="6">
    <name type="scientific">Monochamus alternatus</name>
    <name type="common">Japanese pine sawyer beetle</name>
    <dbReference type="NCBI Taxonomy" id="192382"/>
    <lineage>
        <taxon>Eukaryota</taxon>
        <taxon>Metazoa</taxon>
        <taxon>Ecdysozoa</taxon>
        <taxon>Arthropoda</taxon>
        <taxon>Hexapoda</taxon>
        <taxon>Insecta</taxon>
        <taxon>Pterygota</taxon>
        <taxon>Neoptera</taxon>
        <taxon>Endopterygota</taxon>
        <taxon>Coleoptera</taxon>
        <taxon>Polyphaga</taxon>
        <taxon>Cucujiformia</taxon>
        <taxon>Chrysomeloidea</taxon>
        <taxon>Cerambycidae</taxon>
        <taxon>Lamiinae</taxon>
        <taxon>Monochamini</taxon>
        <taxon>Monochamus</taxon>
    </lineage>
</organism>
<sequence>MKGVLVVVVLCSIGYSKALECGISKVNSEDVKKTLSTCIKNNETLERIWEMASSSATPTTDSSDSSSMEDDQPQAQNARMTRVVKRASNAQPTEQDKSTAQPDPTIPSHSESGDACIVQCVFKQMGMTDDNGLPDHSKIVEGLLKNVTGRELSIFLQEAAGECFQQMDQEKNTDSCVYSTQLVSCLANKGRMNCEDWPAGNLPF</sequence>
<proteinExistence type="evidence at transcript level"/>
<dbReference type="EMBL" id="KF977572">
    <property type="protein sequence ID" value="AIX97034.1"/>
    <property type="molecule type" value="mRNA"/>
</dbReference>
<comment type="similarity">
    <text evidence="2">Belongs to the PBP/GOBP family.</text>
</comment>
<dbReference type="GO" id="GO:0005549">
    <property type="term" value="F:odorant binding"/>
    <property type="evidence" value="ECO:0007669"/>
    <property type="project" value="InterPro"/>
</dbReference>
<feature type="region of interest" description="Disordered" evidence="4">
    <location>
        <begin position="52"/>
        <end position="112"/>
    </location>
</feature>
<evidence type="ECO:0000256" key="1">
    <source>
        <dbReference type="ARBA" id="ARBA00004613"/>
    </source>
</evidence>
<reference evidence="6" key="1">
    <citation type="journal article" date="2014" name="Comp. Biochem. Physiol. Part D Genomics Proteomics">
        <title>Analysis of chemosensory gene families in the beetle Monochamus alternatus and its parasitoid Dastarcus helophoroides.</title>
        <authorList>
            <person name="Wang J."/>
            <person name="Li D.Z."/>
            <person name="Min S.F."/>
            <person name="Mi F."/>
            <person name="Zhou S.S."/>
            <person name="Wang M.Q."/>
        </authorList>
    </citation>
    <scope>NUCLEOTIDE SEQUENCE</scope>
</reference>
<keyword evidence="5" id="KW-0732">Signal</keyword>
<keyword evidence="3" id="KW-0964">Secreted</keyword>
<gene>
    <name evidence="6" type="primary">obp19</name>
</gene>
<dbReference type="PANTHER" id="PTHR21066">
    <property type="entry name" value="ODORANT-BINDING PROTEIN 59A-RELATED"/>
    <property type="match status" value="1"/>
</dbReference>
<feature type="signal peptide" evidence="5">
    <location>
        <begin position="1"/>
        <end position="18"/>
    </location>
</feature>
<dbReference type="SUPFAM" id="SSF47565">
    <property type="entry name" value="Insect pheromone/odorant-binding proteins"/>
    <property type="match status" value="1"/>
</dbReference>
<accession>A0A1I9HZM7</accession>
<evidence type="ECO:0000256" key="3">
    <source>
        <dbReference type="ARBA" id="ARBA00022525"/>
    </source>
</evidence>
<comment type="subcellular location">
    <subcellularLocation>
        <location evidence="1">Secreted</location>
    </subcellularLocation>
</comment>
<feature type="compositionally biased region" description="Low complexity" evidence="4">
    <location>
        <begin position="52"/>
        <end position="66"/>
    </location>
</feature>
<evidence type="ECO:0000256" key="4">
    <source>
        <dbReference type="SAM" id="MobiDB-lite"/>
    </source>
</evidence>
<dbReference type="GO" id="GO:0005576">
    <property type="term" value="C:extracellular region"/>
    <property type="evidence" value="ECO:0007669"/>
    <property type="project" value="UniProtKB-SubCell"/>
</dbReference>
<dbReference type="InterPro" id="IPR036728">
    <property type="entry name" value="PBP_GOBP_sf"/>
</dbReference>
<feature type="chain" id="PRO_5012927026" evidence="5">
    <location>
        <begin position="19"/>
        <end position="204"/>
    </location>
</feature>
<feature type="compositionally biased region" description="Polar residues" evidence="4">
    <location>
        <begin position="88"/>
        <end position="110"/>
    </location>
</feature>
<name>A0A1I9HZM7_MONAT</name>
<evidence type="ECO:0000256" key="2">
    <source>
        <dbReference type="ARBA" id="ARBA00008098"/>
    </source>
</evidence>
<dbReference type="Gene3D" id="1.10.238.20">
    <property type="entry name" value="Pheromone/general odorant binding protein domain"/>
    <property type="match status" value="1"/>
</dbReference>
<evidence type="ECO:0000313" key="6">
    <source>
        <dbReference type="EMBL" id="AIX97034.1"/>
    </source>
</evidence>
<dbReference type="InterPro" id="IPR052295">
    <property type="entry name" value="Odorant-binding_protein"/>
</dbReference>